<dbReference type="InterPro" id="IPR052155">
    <property type="entry name" value="Biofilm_reg_signaling"/>
</dbReference>
<evidence type="ECO:0000259" key="3">
    <source>
        <dbReference type="PROSITE" id="PS50883"/>
    </source>
</evidence>
<sequence length="392" mass="42473">MSTTVMVVDDSSVQRRHAVNLCRELELEVIATADDGLNALLQLKAPTLKPDLILLDLEMPGVNGIGLLKELGRSHQQAGILVVSSRETVLLSSVVSLGRSDGLHIVGSVQKPLTADLLRAALSGFAPRTTTALSAVLPADLVAAINADLIGFAYQPRIDLHSRLLQGLRVVPTWDEAVFPGQNRDALIAQLYALPQFTALVQSFMTQALNDLASWQRHGLRLTMNIPLPFATFAAYTMAPTFLNDLAALQLPANSVILEVACWAGRDDAASILNTLLQLRIKEVGIAYIDRGQGFTWLEEQGQLPLSEFHLSAGLIERAQQQELSQLLIKYSIQLAHDLSLKTYASNVTTAAQLQQLEAAACDYVSGAMIGELITADEVPNWRKQVALSGQV</sequence>
<dbReference type="PANTHER" id="PTHR44757:SF2">
    <property type="entry name" value="BIOFILM ARCHITECTURE MAINTENANCE PROTEIN MBAA"/>
    <property type="match status" value="1"/>
</dbReference>
<protein>
    <submittedName>
        <fullName evidence="4">EAL domain-containing protein</fullName>
    </submittedName>
</protein>
<keyword evidence="1" id="KW-0597">Phosphoprotein</keyword>
<dbReference type="InterPro" id="IPR001789">
    <property type="entry name" value="Sig_transdc_resp-reg_receiver"/>
</dbReference>
<dbReference type="RefSeq" id="WP_173532477.1">
    <property type="nucleotide sequence ID" value="NZ_CP054143.1"/>
</dbReference>
<keyword evidence="5" id="KW-1185">Reference proteome</keyword>
<dbReference type="InterPro" id="IPR001633">
    <property type="entry name" value="EAL_dom"/>
</dbReference>
<dbReference type="Gene3D" id="3.40.50.2300">
    <property type="match status" value="1"/>
</dbReference>
<dbReference type="Pfam" id="PF00072">
    <property type="entry name" value="Response_reg"/>
    <property type="match status" value="1"/>
</dbReference>
<evidence type="ECO:0000259" key="2">
    <source>
        <dbReference type="PROSITE" id="PS50110"/>
    </source>
</evidence>
<dbReference type="SUPFAM" id="SSF52172">
    <property type="entry name" value="CheY-like"/>
    <property type="match status" value="1"/>
</dbReference>
<accession>A0A6M8SLL0</accession>
<dbReference type="PANTHER" id="PTHR44757">
    <property type="entry name" value="DIGUANYLATE CYCLASE DGCP"/>
    <property type="match status" value="1"/>
</dbReference>
<dbReference type="GO" id="GO:0000160">
    <property type="term" value="P:phosphorelay signal transduction system"/>
    <property type="evidence" value="ECO:0007669"/>
    <property type="project" value="InterPro"/>
</dbReference>
<dbReference type="PROSITE" id="PS50883">
    <property type="entry name" value="EAL"/>
    <property type="match status" value="1"/>
</dbReference>
<dbReference type="SUPFAM" id="SSF141868">
    <property type="entry name" value="EAL domain-like"/>
    <property type="match status" value="1"/>
</dbReference>
<dbReference type="SMART" id="SM00052">
    <property type="entry name" value="EAL"/>
    <property type="match status" value="1"/>
</dbReference>
<feature type="domain" description="EAL" evidence="3">
    <location>
        <begin position="134"/>
        <end position="387"/>
    </location>
</feature>
<proteinExistence type="predicted"/>
<dbReference type="Pfam" id="PF00563">
    <property type="entry name" value="EAL"/>
    <property type="match status" value="1"/>
</dbReference>
<dbReference type="Proteomes" id="UP000504844">
    <property type="component" value="Chromosome"/>
</dbReference>
<gene>
    <name evidence="4" type="ORF">HQN60_04165</name>
</gene>
<dbReference type="PROSITE" id="PS50110">
    <property type="entry name" value="RESPONSE_REGULATORY"/>
    <property type="match status" value="1"/>
</dbReference>
<dbReference type="SMART" id="SM00448">
    <property type="entry name" value="REC"/>
    <property type="match status" value="1"/>
</dbReference>
<dbReference type="Gene3D" id="3.20.20.450">
    <property type="entry name" value="EAL domain"/>
    <property type="match status" value="1"/>
</dbReference>
<feature type="domain" description="Response regulatory" evidence="2">
    <location>
        <begin position="4"/>
        <end position="126"/>
    </location>
</feature>
<dbReference type="EMBL" id="CP054143">
    <property type="protein sequence ID" value="QKJ65973.1"/>
    <property type="molecule type" value="Genomic_DNA"/>
</dbReference>
<evidence type="ECO:0000313" key="5">
    <source>
        <dbReference type="Proteomes" id="UP000504844"/>
    </source>
</evidence>
<dbReference type="InterPro" id="IPR035919">
    <property type="entry name" value="EAL_sf"/>
</dbReference>
<evidence type="ECO:0000256" key="1">
    <source>
        <dbReference type="PROSITE-ProRule" id="PRU00169"/>
    </source>
</evidence>
<name>A0A6M8SLL0_9NEIS</name>
<evidence type="ECO:0000313" key="4">
    <source>
        <dbReference type="EMBL" id="QKJ65973.1"/>
    </source>
</evidence>
<dbReference type="InterPro" id="IPR011006">
    <property type="entry name" value="CheY-like_superfamily"/>
</dbReference>
<dbReference type="KEGG" id="dee:HQN60_04165"/>
<reference evidence="4 5" key="1">
    <citation type="submission" date="2020-05" db="EMBL/GenBank/DDBJ databases">
        <title>Complete genome sequence of Deefgea sp. D17.</title>
        <authorList>
            <person name="Bae J.-W."/>
            <person name="Han J.E."/>
        </authorList>
    </citation>
    <scope>NUCLEOTIDE SEQUENCE [LARGE SCALE GENOMIC DNA]</scope>
    <source>
        <strain evidence="4 5">D17</strain>
    </source>
</reference>
<organism evidence="4 5">
    <name type="scientific">Deefgea piscis</name>
    <dbReference type="NCBI Taxonomy" id="2739061"/>
    <lineage>
        <taxon>Bacteria</taxon>
        <taxon>Pseudomonadati</taxon>
        <taxon>Pseudomonadota</taxon>
        <taxon>Betaproteobacteria</taxon>
        <taxon>Neisseriales</taxon>
        <taxon>Chitinibacteraceae</taxon>
        <taxon>Deefgea</taxon>
    </lineage>
</organism>
<feature type="modified residue" description="4-aspartylphosphate" evidence="1">
    <location>
        <position position="56"/>
    </location>
</feature>
<dbReference type="AlphaFoldDB" id="A0A6M8SLL0"/>